<keyword evidence="2" id="KW-0812">Transmembrane</keyword>
<feature type="transmembrane region" description="Helical" evidence="2">
    <location>
        <begin position="21"/>
        <end position="41"/>
    </location>
</feature>
<sequence length="264" mass="28691">MRIRVPNPAFHEIRPTPIISPIVIILLVIGILKSAKMVVILNPNFDRTATATADAATTGGAHTHQDLVEILAQFILTLQIWLVIAMIDGLNENPDPIRMNLRNWGIGILTVGVIVRISASFHGIHEFEEHPRRRREESTLMRDRERESALLLSAVALAELLHLVAALGGGLRRRLVGASTGDVGSYGLPVGGAEVAATEGVPLVSVSSDEGEGLLLGPARGRELPRRRKRRDGGGRWRCRRWIGGGGGRRGRHGIGRRESGKRG</sequence>
<keyword evidence="2" id="KW-1133">Transmembrane helix</keyword>
<reference evidence="3" key="2">
    <citation type="submission" date="2020-07" db="EMBL/GenBank/DDBJ databases">
        <authorList>
            <person name="Vera ALvarez R."/>
            <person name="Arias-Moreno D.M."/>
            <person name="Jimenez-Jacinto V."/>
            <person name="Jimenez-Bremont J.F."/>
            <person name="Swaminathan K."/>
            <person name="Moose S.P."/>
            <person name="Guerrero-Gonzalez M.L."/>
            <person name="Marino-Ramirez L."/>
            <person name="Landsman D."/>
            <person name="Rodriguez-Kessler M."/>
            <person name="Delgado-Sanchez P."/>
        </authorList>
    </citation>
    <scope>NUCLEOTIDE SEQUENCE</scope>
    <source>
        <tissue evidence="3">Cladode</tissue>
    </source>
</reference>
<dbReference type="EMBL" id="GISG01024315">
    <property type="protein sequence ID" value="MBA4619266.1"/>
    <property type="molecule type" value="Transcribed_RNA"/>
</dbReference>
<evidence type="ECO:0000313" key="3">
    <source>
        <dbReference type="EMBL" id="MBA4619265.1"/>
    </source>
</evidence>
<dbReference type="AlphaFoldDB" id="A0A7C9CMU2"/>
<accession>A0A7C9CMU2</accession>
<evidence type="ECO:0000256" key="1">
    <source>
        <dbReference type="SAM" id="MobiDB-lite"/>
    </source>
</evidence>
<reference evidence="3" key="1">
    <citation type="journal article" date="2013" name="J. Plant Res.">
        <title>Effect of fungi and light on seed germination of three Opuntia species from semiarid lands of central Mexico.</title>
        <authorList>
            <person name="Delgado-Sanchez P."/>
            <person name="Jimenez-Bremont J.F."/>
            <person name="Guerrero-Gonzalez Mde L."/>
            <person name="Flores J."/>
        </authorList>
    </citation>
    <scope>NUCLEOTIDE SEQUENCE</scope>
    <source>
        <tissue evidence="3">Cladode</tissue>
    </source>
</reference>
<dbReference type="EMBL" id="GISG01024314">
    <property type="protein sequence ID" value="MBA4619265.1"/>
    <property type="molecule type" value="Transcribed_RNA"/>
</dbReference>
<organism evidence="3">
    <name type="scientific">Opuntia streptacantha</name>
    <name type="common">Prickly pear cactus</name>
    <name type="synonym">Opuntia cardona</name>
    <dbReference type="NCBI Taxonomy" id="393608"/>
    <lineage>
        <taxon>Eukaryota</taxon>
        <taxon>Viridiplantae</taxon>
        <taxon>Streptophyta</taxon>
        <taxon>Embryophyta</taxon>
        <taxon>Tracheophyta</taxon>
        <taxon>Spermatophyta</taxon>
        <taxon>Magnoliopsida</taxon>
        <taxon>eudicotyledons</taxon>
        <taxon>Gunneridae</taxon>
        <taxon>Pentapetalae</taxon>
        <taxon>Caryophyllales</taxon>
        <taxon>Cactineae</taxon>
        <taxon>Cactaceae</taxon>
        <taxon>Opuntioideae</taxon>
        <taxon>Opuntia</taxon>
    </lineage>
</organism>
<feature type="compositionally biased region" description="Basic residues" evidence="1">
    <location>
        <begin position="225"/>
        <end position="236"/>
    </location>
</feature>
<evidence type="ECO:0000256" key="2">
    <source>
        <dbReference type="SAM" id="Phobius"/>
    </source>
</evidence>
<proteinExistence type="predicted"/>
<feature type="transmembrane region" description="Helical" evidence="2">
    <location>
        <begin position="103"/>
        <end position="124"/>
    </location>
</feature>
<feature type="transmembrane region" description="Helical" evidence="2">
    <location>
        <begin position="149"/>
        <end position="171"/>
    </location>
</feature>
<dbReference type="EMBL" id="GISG01024313">
    <property type="protein sequence ID" value="MBA4619264.1"/>
    <property type="molecule type" value="Transcribed_RNA"/>
</dbReference>
<feature type="transmembrane region" description="Helical" evidence="2">
    <location>
        <begin position="70"/>
        <end position="91"/>
    </location>
</feature>
<keyword evidence="2" id="KW-0472">Membrane</keyword>
<protein>
    <submittedName>
        <fullName evidence="3">Uncharacterized protein</fullName>
    </submittedName>
</protein>
<feature type="region of interest" description="Disordered" evidence="1">
    <location>
        <begin position="217"/>
        <end position="236"/>
    </location>
</feature>
<name>A0A7C9CMU2_OPUST</name>
<feature type="region of interest" description="Disordered" evidence="1">
    <location>
        <begin position="241"/>
        <end position="264"/>
    </location>
</feature>